<evidence type="ECO:0000256" key="10">
    <source>
        <dbReference type="HAMAP-Rule" id="MF_01102"/>
    </source>
</evidence>
<keyword evidence="4 10" id="KW-0808">Transferase</keyword>
<evidence type="ECO:0000256" key="7">
    <source>
        <dbReference type="ARBA" id="ARBA00022827"/>
    </source>
</evidence>
<dbReference type="GO" id="GO:0004808">
    <property type="term" value="F:tRNA (5-methylaminomethyl-2-thiouridylate)(34)-methyltransferase activity"/>
    <property type="evidence" value="ECO:0007669"/>
    <property type="project" value="UniProtKB-EC"/>
</dbReference>
<dbReference type="PANTHER" id="PTHR13847">
    <property type="entry name" value="SARCOSINE DEHYDROGENASE-RELATED"/>
    <property type="match status" value="1"/>
</dbReference>
<dbReference type="RefSeq" id="WP_173292073.1">
    <property type="nucleotide sequence ID" value="NZ_AP021888.1"/>
</dbReference>
<keyword evidence="2 10" id="KW-0489">Methyltransferase</keyword>
<comment type="cofactor">
    <cofactor evidence="10">
        <name>FAD</name>
        <dbReference type="ChEBI" id="CHEBI:57692"/>
    </cofactor>
</comment>
<gene>
    <name evidence="10 13" type="primary">mnmC</name>
    <name evidence="13" type="ORF">THMIRHAT_20960</name>
</gene>
<keyword evidence="5 10" id="KW-0949">S-adenosyl-L-methionine</keyword>
<evidence type="ECO:0000256" key="9">
    <source>
        <dbReference type="ARBA" id="ARBA00023268"/>
    </source>
</evidence>
<dbReference type="InterPro" id="IPR029063">
    <property type="entry name" value="SAM-dependent_MTases_sf"/>
</dbReference>
<keyword evidence="14" id="KW-1185">Reference proteome</keyword>
<keyword evidence="7 10" id="KW-0274">FAD</keyword>
<comment type="similarity">
    <text evidence="10">In the N-terminal section; belongs to the methyltransferase superfamily. tRNA (mnm(5)s(2)U34)-methyltransferase family.</text>
</comment>
<keyword evidence="6 10" id="KW-0819">tRNA processing</keyword>
<evidence type="ECO:0000313" key="13">
    <source>
        <dbReference type="EMBL" id="BBP44350.1"/>
    </source>
</evidence>
<dbReference type="Gene3D" id="3.30.9.10">
    <property type="entry name" value="D-Amino Acid Oxidase, subunit A, domain 2"/>
    <property type="match status" value="1"/>
</dbReference>
<dbReference type="Gene3D" id="3.50.50.60">
    <property type="entry name" value="FAD/NAD(P)-binding domain"/>
    <property type="match status" value="1"/>
</dbReference>
<dbReference type="InterPro" id="IPR006076">
    <property type="entry name" value="FAD-dep_OxRdtase"/>
</dbReference>
<dbReference type="GO" id="GO:0016645">
    <property type="term" value="F:oxidoreductase activity, acting on the CH-NH group of donors"/>
    <property type="evidence" value="ECO:0007669"/>
    <property type="project" value="InterPro"/>
</dbReference>
<dbReference type="InterPro" id="IPR023032">
    <property type="entry name" value="tRNA_MAMT_biosynth_bifunc_MnmC"/>
</dbReference>
<evidence type="ECO:0000256" key="5">
    <source>
        <dbReference type="ARBA" id="ARBA00022691"/>
    </source>
</evidence>
<dbReference type="GO" id="GO:0050660">
    <property type="term" value="F:flavin adenine dinucleotide binding"/>
    <property type="evidence" value="ECO:0007669"/>
    <property type="project" value="UniProtKB-UniRule"/>
</dbReference>
<comment type="subcellular location">
    <subcellularLocation>
        <location evidence="10">Cytoplasm</location>
    </subcellularLocation>
</comment>
<protein>
    <recommendedName>
        <fullName evidence="10">tRNA 5-methylaminomethyl-2-thiouridine biosynthesis bifunctional protein MnmC</fullName>
        <shortName evidence="10">tRNA mnm(5)s(2)U biosynthesis bifunctional protein</shortName>
    </recommendedName>
    <domain>
        <recommendedName>
            <fullName evidence="10">tRNA (mnm(5)s(2)U34)-methyltransferase</fullName>
            <ecNumber evidence="10">2.1.1.61</ecNumber>
        </recommendedName>
    </domain>
    <domain>
        <recommendedName>
            <fullName evidence="10">FAD-dependent cmnm(5)s(2)U34 oxidoreductase</fullName>
            <ecNumber evidence="10">1.5.-.-</ecNumber>
        </recommendedName>
    </domain>
</protein>
<feature type="domain" description="MnmC-like methyltransferase" evidence="12">
    <location>
        <begin position="115"/>
        <end position="234"/>
    </location>
</feature>
<dbReference type="GO" id="GO:0032259">
    <property type="term" value="P:methylation"/>
    <property type="evidence" value="ECO:0007669"/>
    <property type="project" value="UniProtKB-KW"/>
</dbReference>
<dbReference type="EC" id="2.1.1.61" evidence="10"/>
<dbReference type="InterPro" id="IPR017610">
    <property type="entry name" value="tRNA_S-uridine_synth_MnmC_C"/>
</dbReference>
<keyword evidence="8 10" id="KW-0560">Oxidoreductase</keyword>
<evidence type="ECO:0000259" key="11">
    <source>
        <dbReference type="Pfam" id="PF01266"/>
    </source>
</evidence>
<dbReference type="NCBIfam" id="NF033855">
    <property type="entry name" value="tRNA_MNMC2"/>
    <property type="match status" value="1"/>
</dbReference>
<evidence type="ECO:0000256" key="8">
    <source>
        <dbReference type="ARBA" id="ARBA00023002"/>
    </source>
</evidence>
<dbReference type="PANTHER" id="PTHR13847:SF283">
    <property type="entry name" value="TRNA 5-METHYLAMINOMETHYL-2-THIOURIDINE BIOSYNTHESIS BIFUNCTIONAL PROTEIN MNMC"/>
    <property type="match status" value="1"/>
</dbReference>
<reference evidence="14" key="1">
    <citation type="submission" date="2019-11" db="EMBL/GenBank/DDBJ databases">
        <title>Isolation and characterization of two novel species in the genus Thiomicrorhabdus.</title>
        <authorList>
            <person name="Mochizuki J."/>
            <person name="Kojima H."/>
            <person name="Fukui M."/>
        </authorList>
    </citation>
    <scope>NUCLEOTIDE SEQUENCE [LARGE SCALE GENOMIC DNA]</scope>
    <source>
        <strain evidence="14">AkT22</strain>
    </source>
</reference>
<dbReference type="NCBIfam" id="NF002481">
    <property type="entry name" value="PRK01747.1-2"/>
    <property type="match status" value="1"/>
</dbReference>
<evidence type="ECO:0000256" key="4">
    <source>
        <dbReference type="ARBA" id="ARBA00022679"/>
    </source>
</evidence>
<dbReference type="Pfam" id="PF01266">
    <property type="entry name" value="DAO"/>
    <property type="match status" value="1"/>
</dbReference>
<feature type="region of interest" description="tRNA (mnm(5)s(2)U34)-methyltransferase" evidence="10">
    <location>
        <begin position="1"/>
        <end position="236"/>
    </location>
</feature>
<dbReference type="KEGG" id="tzo:THMIRHAT_20960"/>
<dbReference type="InterPro" id="IPR047785">
    <property type="entry name" value="tRNA_MNMC2"/>
</dbReference>
<keyword evidence="9 10" id="KW-0511">Multifunctional enzyme</keyword>
<dbReference type="SUPFAM" id="SSF54373">
    <property type="entry name" value="FAD-linked reductases, C-terminal domain"/>
    <property type="match status" value="1"/>
</dbReference>
<dbReference type="AlphaFoldDB" id="A0A6F8PQT4"/>
<evidence type="ECO:0000256" key="6">
    <source>
        <dbReference type="ARBA" id="ARBA00022694"/>
    </source>
</evidence>
<evidence type="ECO:0000259" key="12">
    <source>
        <dbReference type="Pfam" id="PF05430"/>
    </source>
</evidence>
<proteinExistence type="inferred from homology"/>
<dbReference type="Pfam" id="PF05430">
    <property type="entry name" value="Methyltransf_30"/>
    <property type="match status" value="1"/>
</dbReference>
<dbReference type="HAMAP" id="MF_01102">
    <property type="entry name" value="MnmC"/>
    <property type="match status" value="1"/>
</dbReference>
<comment type="similarity">
    <text evidence="10">In the C-terminal section; belongs to the DAO family.</text>
</comment>
<dbReference type="GO" id="GO:0005737">
    <property type="term" value="C:cytoplasm"/>
    <property type="evidence" value="ECO:0007669"/>
    <property type="project" value="UniProtKB-SubCell"/>
</dbReference>
<organism evidence="13 14">
    <name type="scientific">Thiosulfativibrio zosterae</name>
    <dbReference type="NCBI Taxonomy" id="2675053"/>
    <lineage>
        <taxon>Bacteria</taxon>
        <taxon>Pseudomonadati</taxon>
        <taxon>Pseudomonadota</taxon>
        <taxon>Gammaproteobacteria</taxon>
        <taxon>Thiotrichales</taxon>
        <taxon>Piscirickettsiaceae</taxon>
        <taxon>Thiosulfativibrio</taxon>
    </lineage>
</organism>
<dbReference type="InterPro" id="IPR036188">
    <property type="entry name" value="FAD/NAD-bd_sf"/>
</dbReference>
<dbReference type="EC" id="1.5.-.-" evidence="10"/>
<feature type="region of interest" description="FAD-dependent cmnm(5)s(2)U34 oxidoreductase" evidence="10">
    <location>
        <begin position="263"/>
        <end position="656"/>
    </location>
</feature>
<dbReference type="NCBIfam" id="TIGR03197">
    <property type="entry name" value="MnmC_Cterm"/>
    <property type="match status" value="1"/>
</dbReference>
<comment type="catalytic activity">
    <reaction evidence="10">
        <text>5-aminomethyl-2-thiouridine(34) in tRNA + S-adenosyl-L-methionine = 5-methylaminomethyl-2-thiouridine(34) in tRNA + S-adenosyl-L-homocysteine + H(+)</text>
        <dbReference type="Rhea" id="RHEA:19569"/>
        <dbReference type="Rhea" id="RHEA-COMP:10195"/>
        <dbReference type="Rhea" id="RHEA-COMP:10197"/>
        <dbReference type="ChEBI" id="CHEBI:15378"/>
        <dbReference type="ChEBI" id="CHEBI:57856"/>
        <dbReference type="ChEBI" id="CHEBI:59789"/>
        <dbReference type="ChEBI" id="CHEBI:74454"/>
        <dbReference type="ChEBI" id="CHEBI:74455"/>
        <dbReference type="EC" id="2.1.1.61"/>
    </reaction>
</comment>
<name>A0A6F8PQT4_9GAMM</name>
<dbReference type="SUPFAM" id="SSF51905">
    <property type="entry name" value="FAD/NAD(P)-binding domain"/>
    <property type="match status" value="1"/>
</dbReference>
<evidence type="ECO:0000313" key="14">
    <source>
        <dbReference type="Proteomes" id="UP000501466"/>
    </source>
</evidence>
<evidence type="ECO:0000256" key="3">
    <source>
        <dbReference type="ARBA" id="ARBA00022630"/>
    </source>
</evidence>
<evidence type="ECO:0000256" key="1">
    <source>
        <dbReference type="ARBA" id="ARBA00022490"/>
    </source>
</evidence>
<keyword evidence="3 10" id="KW-0285">Flavoprotein</keyword>
<dbReference type="InterPro" id="IPR008471">
    <property type="entry name" value="MnmC-like_methylTransf"/>
</dbReference>
<comment type="function">
    <text evidence="10">Catalyzes the last two steps in the biosynthesis of 5-methylaminomethyl-2-thiouridine (mnm(5)s(2)U) at the wobble position (U34) in tRNA. Catalyzes the FAD-dependent demodification of cmnm(5)s(2)U34 to nm(5)s(2)U34, followed by the transfer of a methyl group from S-adenosyl-L-methionine to nm(5)s(2)U34, to form mnm(5)s(2)U34.</text>
</comment>
<dbReference type="Proteomes" id="UP000501466">
    <property type="component" value="Chromosome"/>
</dbReference>
<dbReference type="GO" id="GO:0002097">
    <property type="term" value="P:tRNA wobble base modification"/>
    <property type="evidence" value="ECO:0007669"/>
    <property type="project" value="UniProtKB-UniRule"/>
</dbReference>
<sequence length="656" mass="73423">MKLDVLQPAQIHWRENHTLVSDTFDDVYYSTDGAIAEIDYVFMQHNQLPERFKTAKDFCIAETGFGSGLNFLRAAQLWLENTPAGELHFISFEKYPLEVEILAQVHQAFSDNTTLQTISQALLENYPFRLPGWHTLILIPSRLKVTLWFGDVLQGLPEFETPVDAWFLDGFTPSRNPDMWQASLFTQMARLSHAQTTFATFTANGEVRRGLKAAGFCVQKDVGYGVKREMLFGQLAQQRPFAPKFPWFVRPDFVPSAQTALVVGGGLAGATTAFQLAQLGFEVTVLERHAQVAQEASGNLAGTLHPLITSDWNLRSQWYLKGYQTTQAWLKNWLKNAEIIGKLDGLIQLAATPTAEQRIQDSLRRVGLPNNFATWQNANQLSEQLGQTVNFNGLFFPQGGWVQPSSVVKRCLQHPKITLKTQIEVTDFVWQDTHWQVQTAQGTQFSAPVLIFATASLSNSLNQKLGLPVRPVKGQVTHFHADNIKTPLRFPLTHGGYSVSLDAHTHLSGATFEAPNMDTKLSWEAQAENLSTTQSALPEWINRAPTELSGNIAFRPTSPDHLPMIGPVADADFMKQNYLSQSHTHVVYRYPKQQYYPGLYVNNGHGARGLMSVFLAAELLGDLITQQPLNLPSALYYASHPARFAIRAWRSGQITD</sequence>
<feature type="domain" description="FAD dependent oxidoreductase" evidence="11">
    <location>
        <begin position="261"/>
        <end position="623"/>
    </location>
</feature>
<dbReference type="EMBL" id="AP021888">
    <property type="protein sequence ID" value="BBP44350.1"/>
    <property type="molecule type" value="Genomic_DNA"/>
</dbReference>
<keyword evidence="1 10" id="KW-0963">Cytoplasm</keyword>
<evidence type="ECO:0000256" key="2">
    <source>
        <dbReference type="ARBA" id="ARBA00022603"/>
    </source>
</evidence>
<accession>A0A6F8PQT4</accession>
<dbReference type="Gene3D" id="3.40.50.150">
    <property type="entry name" value="Vaccinia Virus protein VP39"/>
    <property type="match status" value="1"/>
</dbReference>